<sequence>MFVNEINIQTTVFSRDPVGLRDDDKERIVYPNSVLAGKYIRNFQKIPAPPKLNLTESAEFVVDASTPIKQIQDLKARIEGDMKTKEWIKDISVRANGFENGDKIKMTVNVTYKRLGTKDKRNDWKSGIVLGLKQILEDMGISKFTPQVEPPPVPAF</sequence>
<evidence type="ECO:0000313" key="4">
    <source>
        <dbReference type="Proteomes" id="UP001054252"/>
    </source>
</evidence>
<dbReference type="AlphaFoldDB" id="A0AAV5JGY1"/>
<comment type="subcellular location">
    <subcellularLocation>
        <location evidence="1">Membrane</location>
        <topology evidence="1">Multi-pass membrane protein</topology>
    </subcellularLocation>
</comment>
<dbReference type="EMBL" id="BPVZ01000040">
    <property type="protein sequence ID" value="GKV13914.1"/>
    <property type="molecule type" value="Genomic_DNA"/>
</dbReference>
<dbReference type="Proteomes" id="UP001054252">
    <property type="component" value="Unassembled WGS sequence"/>
</dbReference>
<keyword evidence="4" id="KW-1185">Reference proteome</keyword>
<dbReference type="PANTHER" id="PTHR31618">
    <property type="entry name" value="MECHANOSENSITIVE ION CHANNEL PROTEIN 5"/>
    <property type="match status" value="1"/>
</dbReference>
<dbReference type="PANTHER" id="PTHR31618:SF7">
    <property type="entry name" value="MECHANOSENSITIVE ION CHANNEL PROTEIN"/>
    <property type="match status" value="1"/>
</dbReference>
<dbReference type="InterPro" id="IPR016688">
    <property type="entry name" value="MscS-like_plants/fungi"/>
</dbReference>
<reference evidence="3 4" key="1">
    <citation type="journal article" date="2021" name="Commun. Biol.">
        <title>The genome of Shorea leprosula (Dipterocarpaceae) highlights the ecological relevance of drought in aseasonal tropical rainforests.</title>
        <authorList>
            <person name="Ng K.K.S."/>
            <person name="Kobayashi M.J."/>
            <person name="Fawcett J.A."/>
            <person name="Hatakeyama M."/>
            <person name="Paape T."/>
            <person name="Ng C.H."/>
            <person name="Ang C.C."/>
            <person name="Tnah L.H."/>
            <person name="Lee C.T."/>
            <person name="Nishiyama T."/>
            <person name="Sese J."/>
            <person name="O'Brien M.J."/>
            <person name="Copetti D."/>
            <person name="Mohd Noor M.I."/>
            <person name="Ong R.C."/>
            <person name="Putra M."/>
            <person name="Sireger I.Z."/>
            <person name="Indrioko S."/>
            <person name="Kosugi Y."/>
            <person name="Izuno A."/>
            <person name="Isagi Y."/>
            <person name="Lee S.L."/>
            <person name="Shimizu K.K."/>
        </authorList>
    </citation>
    <scope>NUCLEOTIDE SEQUENCE [LARGE SCALE GENOMIC DNA]</scope>
    <source>
        <strain evidence="3">214</strain>
    </source>
</reference>
<dbReference type="GO" id="GO:0006820">
    <property type="term" value="P:monoatomic anion transport"/>
    <property type="evidence" value="ECO:0007669"/>
    <property type="project" value="TreeGrafter"/>
</dbReference>
<comment type="caution">
    <text evidence="3">The sequence shown here is derived from an EMBL/GenBank/DDBJ whole genome shotgun (WGS) entry which is preliminary data.</text>
</comment>
<gene>
    <name evidence="3" type="ORF">SLEP1_g24873</name>
</gene>
<proteinExistence type="inferred from homology"/>
<evidence type="ECO:0000256" key="2">
    <source>
        <dbReference type="ARBA" id="ARBA00008017"/>
    </source>
</evidence>
<dbReference type="GO" id="GO:0050982">
    <property type="term" value="P:detection of mechanical stimulus"/>
    <property type="evidence" value="ECO:0007669"/>
    <property type="project" value="TreeGrafter"/>
</dbReference>
<dbReference type="GO" id="GO:0008381">
    <property type="term" value="F:mechanosensitive monoatomic ion channel activity"/>
    <property type="evidence" value="ECO:0007669"/>
    <property type="project" value="TreeGrafter"/>
</dbReference>
<accession>A0AAV5JGY1</accession>
<evidence type="ECO:0000256" key="1">
    <source>
        <dbReference type="ARBA" id="ARBA00004141"/>
    </source>
</evidence>
<organism evidence="3 4">
    <name type="scientific">Rubroshorea leprosula</name>
    <dbReference type="NCBI Taxonomy" id="152421"/>
    <lineage>
        <taxon>Eukaryota</taxon>
        <taxon>Viridiplantae</taxon>
        <taxon>Streptophyta</taxon>
        <taxon>Embryophyta</taxon>
        <taxon>Tracheophyta</taxon>
        <taxon>Spermatophyta</taxon>
        <taxon>Magnoliopsida</taxon>
        <taxon>eudicotyledons</taxon>
        <taxon>Gunneridae</taxon>
        <taxon>Pentapetalae</taxon>
        <taxon>rosids</taxon>
        <taxon>malvids</taxon>
        <taxon>Malvales</taxon>
        <taxon>Dipterocarpaceae</taxon>
        <taxon>Rubroshorea</taxon>
    </lineage>
</organism>
<evidence type="ECO:0000313" key="3">
    <source>
        <dbReference type="EMBL" id="GKV13914.1"/>
    </source>
</evidence>
<comment type="similarity">
    <text evidence="2">Belongs to the MscS (TC 1.A.23) family.</text>
</comment>
<name>A0AAV5JGY1_9ROSI</name>
<dbReference type="GO" id="GO:0005886">
    <property type="term" value="C:plasma membrane"/>
    <property type="evidence" value="ECO:0007669"/>
    <property type="project" value="TreeGrafter"/>
</dbReference>
<protein>
    <submittedName>
        <fullName evidence="3">Uncharacterized protein</fullName>
    </submittedName>
</protein>